<proteinExistence type="predicted"/>
<dbReference type="InterPro" id="IPR050098">
    <property type="entry name" value="TFPI/VKTCI-like"/>
</dbReference>
<dbReference type="Pfam" id="PF00014">
    <property type="entry name" value="Kunitz_BPTI"/>
    <property type="match status" value="2"/>
</dbReference>
<dbReference type="InterPro" id="IPR002223">
    <property type="entry name" value="Kunitz_BPTI"/>
</dbReference>
<accession>A0A3B1KCD9</accession>
<feature type="domain" description="BPTI/Kunitz inhibitor" evidence="3">
    <location>
        <begin position="29"/>
        <end position="75"/>
    </location>
</feature>
<reference evidence="4" key="3">
    <citation type="submission" date="2025-08" db="UniProtKB">
        <authorList>
            <consortium name="Ensembl"/>
        </authorList>
    </citation>
    <scope>IDENTIFICATION</scope>
</reference>
<keyword evidence="5" id="KW-1185">Reference proteome</keyword>
<dbReference type="AlphaFoldDB" id="A0A3B1KCD9"/>
<dbReference type="FunFam" id="4.10.410.10:FF:000020">
    <property type="entry name" value="Collagen, type VI, alpha 3"/>
    <property type="match status" value="2"/>
</dbReference>
<dbReference type="InParanoid" id="A0A3B1KCD9"/>
<protein>
    <recommendedName>
        <fullName evidence="3">BPTI/Kunitz inhibitor domain-containing protein</fullName>
    </recommendedName>
</protein>
<dbReference type="GeneTree" id="ENSGT00940000168688"/>
<reference evidence="5" key="1">
    <citation type="submission" date="2013-03" db="EMBL/GenBank/DDBJ databases">
        <authorList>
            <person name="Jeffery W."/>
            <person name="Warren W."/>
            <person name="Wilson R.K."/>
        </authorList>
    </citation>
    <scope>NUCLEOTIDE SEQUENCE</scope>
    <source>
        <strain evidence="5">female</strain>
    </source>
</reference>
<dbReference type="InterPro" id="IPR020901">
    <property type="entry name" value="Prtase_inh_Kunz-CS"/>
</dbReference>
<evidence type="ECO:0000313" key="4">
    <source>
        <dbReference type="Ensembl" id="ENSAMXP00000051730.1"/>
    </source>
</evidence>
<feature type="signal peptide" evidence="2">
    <location>
        <begin position="1"/>
        <end position="18"/>
    </location>
</feature>
<dbReference type="SMART" id="SM00131">
    <property type="entry name" value="KU"/>
    <property type="match status" value="2"/>
</dbReference>
<keyword evidence="1" id="KW-1015">Disulfide bond</keyword>
<dbReference type="SUPFAM" id="SSF57362">
    <property type="entry name" value="BPTI-like"/>
    <property type="match status" value="2"/>
</dbReference>
<feature type="domain" description="BPTI/Kunitz inhibitor" evidence="3">
    <location>
        <begin position="123"/>
        <end position="168"/>
    </location>
</feature>
<dbReference type="Proteomes" id="UP000018467">
    <property type="component" value="Unassembled WGS sequence"/>
</dbReference>
<dbReference type="PROSITE" id="PS00280">
    <property type="entry name" value="BPTI_KUNITZ_1"/>
    <property type="match status" value="2"/>
</dbReference>
<evidence type="ECO:0000256" key="2">
    <source>
        <dbReference type="SAM" id="SignalP"/>
    </source>
</evidence>
<name>A0A3B1KCD9_ASTMX</name>
<dbReference type="PANTHER" id="PTHR10083:SF375">
    <property type="entry name" value="BPTI_KUNITZ INHIBITOR DOMAIN-CONTAINING PROTEIN"/>
    <property type="match status" value="1"/>
</dbReference>
<keyword evidence="2" id="KW-0732">Signal</keyword>
<evidence type="ECO:0000256" key="1">
    <source>
        <dbReference type="ARBA" id="ARBA00023157"/>
    </source>
</evidence>
<dbReference type="Ensembl" id="ENSAMXT00000041207.1">
    <property type="protein sequence ID" value="ENSAMXP00000051730.1"/>
    <property type="gene ID" value="ENSAMXG00000033686.1"/>
</dbReference>
<dbReference type="PANTHER" id="PTHR10083">
    <property type="entry name" value="KUNITZ-TYPE PROTEASE INHIBITOR-RELATED"/>
    <property type="match status" value="1"/>
</dbReference>
<feature type="chain" id="PRO_5017303152" description="BPTI/Kunitz inhibitor domain-containing protein" evidence="2">
    <location>
        <begin position="19"/>
        <end position="200"/>
    </location>
</feature>
<sequence length="200" mass="22806">SNRNSCIFLLLCCATCFSHIPTTHLLVMDSGTPCGQYVQRWYYDKAVGACSPFWYGGCSGNSNRFKTEFECINTCILTSKSSVSHRHHSIRDNQCYYLDMTTGLNGCLNERNLFRMTLINTNDQGPCRAYLLKWFYDTQQNECARFWYGGCKGNGNRFDSQEECEDRCVTLQTPWVVWKVAIDSGPLRGASSVEPLFCLL</sequence>
<reference evidence="4" key="4">
    <citation type="submission" date="2025-09" db="UniProtKB">
        <authorList>
            <consortium name="Ensembl"/>
        </authorList>
    </citation>
    <scope>IDENTIFICATION</scope>
</reference>
<dbReference type="Gene3D" id="4.10.410.10">
    <property type="entry name" value="Pancreatic trypsin inhibitor Kunitz domain"/>
    <property type="match status" value="2"/>
</dbReference>
<dbReference type="GO" id="GO:0005615">
    <property type="term" value="C:extracellular space"/>
    <property type="evidence" value="ECO:0007669"/>
    <property type="project" value="TreeGrafter"/>
</dbReference>
<evidence type="ECO:0000313" key="5">
    <source>
        <dbReference type="Proteomes" id="UP000018467"/>
    </source>
</evidence>
<dbReference type="CDD" id="cd22630">
    <property type="entry name" value="Kunitz_collagen_alpha6_VI"/>
    <property type="match status" value="1"/>
</dbReference>
<organism evidence="4 5">
    <name type="scientific">Astyanax mexicanus</name>
    <name type="common">Blind cave fish</name>
    <name type="synonym">Astyanax fasciatus mexicanus</name>
    <dbReference type="NCBI Taxonomy" id="7994"/>
    <lineage>
        <taxon>Eukaryota</taxon>
        <taxon>Metazoa</taxon>
        <taxon>Chordata</taxon>
        <taxon>Craniata</taxon>
        <taxon>Vertebrata</taxon>
        <taxon>Euteleostomi</taxon>
        <taxon>Actinopterygii</taxon>
        <taxon>Neopterygii</taxon>
        <taxon>Teleostei</taxon>
        <taxon>Ostariophysi</taxon>
        <taxon>Characiformes</taxon>
        <taxon>Characoidei</taxon>
        <taxon>Acestrorhamphidae</taxon>
        <taxon>Acestrorhamphinae</taxon>
        <taxon>Astyanax</taxon>
    </lineage>
</organism>
<dbReference type="PRINTS" id="PR00759">
    <property type="entry name" value="BASICPTASE"/>
</dbReference>
<reference evidence="5" key="2">
    <citation type="journal article" date="2014" name="Nat. Commun.">
        <title>The cavefish genome reveals candidate genes for eye loss.</title>
        <authorList>
            <person name="McGaugh S.E."/>
            <person name="Gross J.B."/>
            <person name="Aken B."/>
            <person name="Blin M."/>
            <person name="Borowsky R."/>
            <person name="Chalopin D."/>
            <person name="Hinaux H."/>
            <person name="Jeffery W.R."/>
            <person name="Keene A."/>
            <person name="Ma L."/>
            <person name="Minx P."/>
            <person name="Murphy D."/>
            <person name="O'Quin K.E."/>
            <person name="Retaux S."/>
            <person name="Rohner N."/>
            <person name="Searle S.M."/>
            <person name="Stahl B.A."/>
            <person name="Tabin C."/>
            <person name="Volff J.N."/>
            <person name="Yoshizawa M."/>
            <person name="Warren W.C."/>
        </authorList>
    </citation>
    <scope>NUCLEOTIDE SEQUENCE [LARGE SCALE GENOMIC DNA]</scope>
    <source>
        <strain evidence="5">female</strain>
    </source>
</reference>
<dbReference type="Bgee" id="ENSAMXG00000033686">
    <property type="expression patterns" value="Expressed in pharyngeal gill and 14 other cell types or tissues"/>
</dbReference>
<evidence type="ECO:0000259" key="3">
    <source>
        <dbReference type="PROSITE" id="PS50279"/>
    </source>
</evidence>
<dbReference type="InterPro" id="IPR036880">
    <property type="entry name" value="Kunitz_BPTI_sf"/>
</dbReference>
<dbReference type="PROSITE" id="PS50279">
    <property type="entry name" value="BPTI_KUNITZ_2"/>
    <property type="match status" value="2"/>
</dbReference>
<dbReference type="CDD" id="cd22635">
    <property type="entry name" value="Kunitz_papilin"/>
    <property type="match status" value="1"/>
</dbReference>
<dbReference type="GO" id="GO:0004867">
    <property type="term" value="F:serine-type endopeptidase inhibitor activity"/>
    <property type="evidence" value="ECO:0007669"/>
    <property type="project" value="InterPro"/>
</dbReference>